<organism evidence="2">
    <name type="scientific">marine sediment metagenome</name>
    <dbReference type="NCBI Taxonomy" id="412755"/>
    <lineage>
        <taxon>unclassified sequences</taxon>
        <taxon>metagenomes</taxon>
        <taxon>ecological metagenomes</taxon>
    </lineage>
</organism>
<comment type="caution">
    <text evidence="2">The sequence shown here is derived from an EMBL/GenBank/DDBJ whole genome shotgun (WGS) entry which is preliminary data.</text>
</comment>
<gene>
    <name evidence="2" type="ORF">LCGC14_2217920</name>
</gene>
<sequence length="57" mass="6667">MTVKDVTELYKSLEKRINNLETQISNHCGQHMWDKIVSYGQLCLTIVVILMLKFKVL</sequence>
<accession>A0A0F9DBX9</accession>
<dbReference type="EMBL" id="LAZR01029579">
    <property type="protein sequence ID" value="KKL59179.1"/>
    <property type="molecule type" value="Genomic_DNA"/>
</dbReference>
<reference evidence="2" key="1">
    <citation type="journal article" date="2015" name="Nature">
        <title>Complex archaea that bridge the gap between prokaryotes and eukaryotes.</title>
        <authorList>
            <person name="Spang A."/>
            <person name="Saw J.H."/>
            <person name="Jorgensen S.L."/>
            <person name="Zaremba-Niedzwiedzka K."/>
            <person name="Martijn J."/>
            <person name="Lind A.E."/>
            <person name="van Eijk R."/>
            <person name="Schleper C."/>
            <person name="Guy L."/>
            <person name="Ettema T.J."/>
        </authorList>
    </citation>
    <scope>NUCLEOTIDE SEQUENCE</scope>
</reference>
<name>A0A0F9DBX9_9ZZZZ</name>
<keyword evidence="1" id="KW-0175">Coiled coil</keyword>
<evidence type="ECO:0000256" key="1">
    <source>
        <dbReference type="SAM" id="Coils"/>
    </source>
</evidence>
<protein>
    <submittedName>
        <fullName evidence="2">Uncharacterized protein</fullName>
    </submittedName>
</protein>
<proteinExistence type="predicted"/>
<evidence type="ECO:0000313" key="2">
    <source>
        <dbReference type="EMBL" id="KKL59179.1"/>
    </source>
</evidence>
<feature type="coiled-coil region" evidence="1">
    <location>
        <begin position="3"/>
        <end position="30"/>
    </location>
</feature>
<dbReference type="AlphaFoldDB" id="A0A0F9DBX9"/>